<organism evidence="2">
    <name type="scientific">Anguilla anguilla</name>
    <name type="common">European freshwater eel</name>
    <name type="synonym">Muraena anguilla</name>
    <dbReference type="NCBI Taxonomy" id="7936"/>
    <lineage>
        <taxon>Eukaryota</taxon>
        <taxon>Metazoa</taxon>
        <taxon>Chordata</taxon>
        <taxon>Craniata</taxon>
        <taxon>Vertebrata</taxon>
        <taxon>Euteleostomi</taxon>
        <taxon>Actinopterygii</taxon>
        <taxon>Neopterygii</taxon>
        <taxon>Teleostei</taxon>
        <taxon>Anguilliformes</taxon>
        <taxon>Anguillidae</taxon>
        <taxon>Anguilla</taxon>
    </lineage>
</organism>
<reference evidence="2" key="1">
    <citation type="submission" date="2014-11" db="EMBL/GenBank/DDBJ databases">
        <authorList>
            <person name="Amaro Gonzalez C."/>
        </authorList>
    </citation>
    <scope>NUCLEOTIDE SEQUENCE</scope>
</reference>
<evidence type="ECO:0000313" key="2">
    <source>
        <dbReference type="EMBL" id="JAH00439.1"/>
    </source>
</evidence>
<proteinExistence type="predicted"/>
<sequence length="51" mass="5895">MNIRLKGGNQSTWRKTTQTQDATFAQRGPAKSELFLFHITQFVALWLMLVL</sequence>
<accession>A0A0E9P7G3</accession>
<protein>
    <submittedName>
        <fullName evidence="2">Uncharacterized protein</fullName>
    </submittedName>
</protein>
<dbReference type="EMBL" id="GBXM01108138">
    <property type="protein sequence ID" value="JAH00439.1"/>
    <property type="molecule type" value="Transcribed_RNA"/>
</dbReference>
<dbReference type="AlphaFoldDB" id="A0A0E9P7G3"/>
<reference evidence="2" key="2">
    <citation type="journal article" date="2015" name="Fish Shellfish Immunol.">
        <title>Early steps in the European eel (Anguilla anguilla)-Vibrio vulnificus interaction in the gills: Role of the RtxA13 toxin.</title>
        <authorList>
            <person name="Callol A."/>
            <person name="Pajuelo D."/>
            <person name="Ebbesson L."/>
            <person name="Teles M."/>
            <person name="MacKenzie S."/>
            <person name="Amaro C."/>
        </authorList>
    </citation>
    <scope>NUCLEOTIDE SEQUENCE</scope>
</reference>
<name>A0A0E9P7G3_ANGAN</name>
<evidence type="ECO:0000256" key="1">
    <source>
        <dbReference type="SAM" id="MobiDB-lite"/>
    </source>
</evidence>
<feature type="compositionally biased region" description="Polar residues" evidence="1">
    <location>
        <begin position="8"/>
        <end position="22"/>
    </location>
</feature>
<feature type="region of interest" description="Disordered" evidence="1">
    <location>
        <begin position="1"/>
        <end position="22"/>
    </location>
</feature>